<accession>A0ABZ2BR67</accession>
<dbReference type="Proteomes" id="UP001318682">
    <property type="component" value="Chromosome"/>
</dbReference>
<sequence length="337" mass="36179">MTTKTSIFALALAMTASSAVAEGELNLYSSRHYDTDERLYSEFTDATGITVNRIEGNADELIARMEAEGANSPVDVFLTVDTVRITRAKDLGLLQSVDSDVLEARVPAYLQDADNQWFAFSQRARILFYDKNEVANPPATYQDLAKPEYEGMVCIRSSSNVYTQNIVAALVAHLGEEAAADWAKAVVANFARDPQGGDTDQLRGIVSGECDIAMSNTYYFARALRKDVSGLSDSIDGVGWVFPNQNDIGAHMNISGGGVAAHAPNKDNAVAFLEYLASDAAQQYFSAGNDEYPAVPGVGLSPSVAALGIFRPDAIALSDIADNIEAAQRILAEAGWK</sequence>
<dbReference type="RefSeq" id="WP_187429819.1">
    <property type="nucleotide sequence ID" value="NZ_CP143423.1"/>
</dbReference>
<feature type="chain" id="PRO_5047314508" evidence="3">
    <location>
        <begin position="22"/>
        <end position="337"/>
    </location>
</feature>
<gene>
    <name evidence="4" type="primary">futA1</name>
    <name evidence="4" type="ORF">ROLI_015180</name>
</gene>
<comment type="similarity">
    <text evidence="1">Belongs to the bacterial solute-binding protein 1 family.</text>
</comment>
<keyword evidence="5" id="KW-1185">Reference proteome</keyword>
<proteinExistence type="inferred from homology"/>
<dbReference type="Pfam" id="PF13343">
    <property type="entry name" value="SBP_bac_6"/>
    <property type="match status" value="1"/>
</dbReference>
<name>A0ABZ2BR67_9RHOB</name>
<reference evidence="5" key="1">
    <citation type="submission" date="2024-01" db="EMBL/GenBank/DDBJ databases">
        <title>Roseobacter fucihabitans sp. nov., isolated from the brown alga Fucus spiralis.</title>
        <authorList>
            <person name="Hahnke S."/>
            <person name="Berger M."/>
            <person name="Schlingloff A."/>
            <person name="Athale I."/>
            <person name="Neumann-Schaal M."/>
            <person name="Adenaya A."/>
            <person name="Poehlein A."/>
            <person name="Daniel R."/>
            <person name="Pertersen J."/>
            <person name="Brinkhoff T."/>
        </authorList>
    </citation>
    <scope>NUCLEOTIDE SEQUENCE [LARGE SCALE GENOMIC DNA]</scope>
    <source>
        <strain evidence="5">B14</strain>
    </source>
</reference>
<feature type="signal peptide" evidence="3">
    <location>
        <begin position="1"/>
        <end position="21"/>
    </location>
</feature>
<keyword evidence="2 3" id="KW-0732">Signal</keyword>
<dbReference type="Gene3D" id="3.40.190.10">
    <property type="entry name" value="Periplasmic binding protein-like II"/>
    <property type="match status" value="2"/>
</dbReference>
<organism evidence="4 5">
    <name type="scientific">Roseobacter fucihabitans</name>
    <dbReference type="NCBI Taxonomy" id="1537242"/>
    <lineage>
        <taxon>Bacteria</taxon>
        <taxon>Pseudomonadati</taxon>
        <taxon>Pseudomonadota</taxon>
        <taxon>Alphaproteobacteria</taxon>
        <taxon>Rhodobacterales</taxon>
        <taxon>Roseobacteraceae</taxon>
        <taxon>Roseobacter</taxon>
    </lineage>
</organism>
<dbReference type="EMBL" id="CP143423">
    <property type="protein sequence ID" value="WVX48438.1"/>
    <property type="molecule type" value="Genomic_DNA"/>
</dbReference>
<dbReference type="SUPFAM" id="SSF53850">
    <property type="entry name" value="Periplasmic binding protein-like II"/>
    <property type="match status" value="1"/>
</dbReference>
<evidence type="ECO:0000313" key="4">
    <source>
        <dbReference type="EMBL" id="WVX48438.1"/>
    </source>
</evidence>
<dbReference type="PIRSF" id="PIRSF002825">
    <property type="entry name" value="CfbpA"/>
    <property type="match status" value="1"/>
</dbReference>
<protein>
    <submittedName>
        <fullName evidence="4">Iron uptake protein A1</fullName>
    </submittedName>
</protein>
<evidence type="ECO:0000256" key="2">
    <source>
        <dbReference type="ARBA" id="ARBA00022729"/>
    </source>
</evidence>
<evidence type="ECO:0000256" key="3">
    <source>
        <dbReference type="SAM" id="SignalP"/>
    </source>
</evidence>
<dbReference type="PANTHER" id="PTHR30006">
    <property type="entry name" value="THIAMINE-BINDING PERIPLASMIC PROTEIN-RELATED"/>
    <property type="match status" value="1"/>
</dbReference>
<dbReference type="PANTHER" id="PTHR30006:SF15">
    <property type="entry name" value="IRON-UTILIZATION PERIPLASMIC PROTEIN"/>
    <property type="match status" value="1"/>
</dbReference>
<evidence type="ECO:0000256" key="1">
    <source>
        <dbReference type="ARBA" id="ARBA00008520"/>
    </source>
</evidence>
<dbReference type="InterPro" id="IPR026045">
    <property type="entry name" value="Ferric-bd"/>
</dbReference>
<evidence type="ECO:0000313" key="5">
    <source>
        <dbReference type="Proteomes" id="UP001318682"/>
    </source>
</evidence>